<dbReference type="SUPFAM" id="SSF55729">
    <property type="entry name" value="Acyl-CoA N-acyltransferases (Nat)"/>
    <property type="match status" value="2"/>
</dbReference>
<dbReference type="Pfam" id="PF13508">
    <property type="entry name" value="Acetyltransf_7"/>
    <property type="match status" value="1"/>
</dbReference>
<keyword evidence="1" id="KW-0808">Transferase</keyword>
<dbReference type="Gene3D" id="3.40.630.30">
    <property type="match status" value="2"/>
</dbReference>
<reference evidence="4 5" key="1">
    <citation type="submission" date="2021-03" db="EMBL/GenBank/DDBJ databases">
        <title>Antimicrobial resistance genes in bacteria isolated from Japanese honey, and their potential for conferring macrolide and lincosamide resistance in the American foulbrood pathogen Paenibacillus larvae.</title>
        <authorList>
            <person name="Okamoto M."/>
            <person name="Kumagai M."/>
            <person name="Kanamori H."/>
            <person name="Takamatsu D."/>
        </authorList>
    </citation>
    <scope>NUCLEOTIDE SEQUENCE [LARGE SCALE GENOMIC DNA]</scope>
    <source>
        <strain evidence="4 5">J8TS2</strain>
    </source>
</reference>
<dbReference type="InterPro" id="IPR050680">
    <property type="entry name" value="YpeA/RimI_acetyltransf"/>
</dbReference>
<dbReference type="InterPro" id="IPR000182">
    <property type="entry name" value="GNAT_dom"/>
</dbReference>
<organism evidence="4 5">
    <name type="scientific">Lederbergia ruris</name>
    <dbReference type="NCBI Taxonomy" id="217495"/>
    <lineage>
        <taxon>Bacteria</taxon>
        <taxon>Bacillati</taxon>
        <taxon>Bacillota</taxon>
        <taxon>Bacilli</taxon>
        <taxon>Bacillales</taxon>
        <taxon>Bacillaceae</taxon>
        <taxon>Lederbergia</taxon>
    </lineage>
</organism>
<keyword evidence="2" id="KW-0012">Acyltransferase</keyword>
<dbReference type="Proteomes" id="UP000679950">
    <property type="component" value="Unassembled WGS sequence"/>
</dbReference>
<dbReference type="PROSITE" id="PS51186">
    <property type="entry name" value="GNAT"/>
    <property type="match status" value="2"/>
</dbReference>
<evidence type="ECO:0000259" key="3">
    <source>
        <dbReference type="PROSITE" id="PS51186"/>
    </source>
</evidence>
<evidence type="ECO:0000256" key="2">
    <source>
        <dbReference type="ARBA" id="ARBA00023315"/>
    </source>
</evidence>
<comment type="caution">
    <text evidence="4">The sequence shown here is derived from an EMBL/GenBank/DDBJ whole genome shotgun (WGS) entry which is preliminary data.</text>
</comment>
<feature type="domain" description="N-acetyltransferase" evidence="3">
    <location>
        <begin position="181"/>
        <end position="316"/>
    </location>
</feature>
<sequence>MYTYRHYESGDEKKIIKLWNESLWKDPITPKRFRNLVLLDANFDPKGMRLAFENDKLIGCVYAVRRLLPMFDTDLEPDNGWIPFFFVDKEYRKSGVGAQLMKEASNFLKENGRKQLFFASYAPNYIMPGIDEEAYPEAYQFLQAEGFSKLYSPVAMDRNIVDFKIPENVKELIKQRENEGYSFSLAEDKDLYEVIQFANLKFNPDWGRAIREGVLQGLPMEHILVARNGGNVVGFCIFGGYEGVPDRFGPFGVEPEEQGKGLGKILLNLCLEQMKAQSLHGAWFLWTGEKSAAGHLYKKTGFEITRTFHVMKKNID</sequence>
<evidence type="ECO:0000256" key="1">
    <source>
        <dbReference type="ARBA" id="ARBA00022679"/>
    </source>
</evidence>
<gene>
    <name evidence="4" type="ORF">J8TS2_06370</name>
</gene>
<dbReference type="RefSeq" id="WP_158320625.1">
    <property type="nucleotide sequence ID" value="NZ_BORB01000003.1"/>
</dbReference>
<keyword evidence="5" id="KW-1185">Reference proteome</keyword>
<accession>A0ABQ4KED0</accession>
<evidence type="ECO:0000313" key="5">
    <source>
        <dbReference type="Proteomes" id="UP000679950"/>
    </source>
</evidence>
<name>A0ABQ4KED0_9BACI</name>
<dbReference type="PANTHER" id="PTHR43420">
    <property type="entry name" value="ACETYLTRANSFERASE"/>
    <property type="match status" value="1"/>
</dbReference>
<dbReference type="EMBL" id="BORB01000003">
    <property type="protein sequence ID" value="GIN56318.1"/>
    <property type="molecule type" value="Genomic_DNA"/>
</dbReference>
<evidence type="ECO:0000313" key="4">
    <source>
        <dbReference type="EMBL" id="GIN56318.1"/>
    </source>
</evidence>
<dbReference type="InterPro" id="IPR016181">
    <property type="entry name" value="Acyl_CoA_acyltransferase"/>
</dbReference>
<dbReference type="Pfam" id="PF00583">
    <property type="entry name" value="Acetyltransf_1"/>
    <property type="match status" value="1"/>
</dbReference>
<protein>
    <recommendedName>
        <fullName evidence="3">N-acetyltransferase domain-containing protein</fullName>
    </recommendedName>
</protein>
<feature type="domain" description="N-acetyltransferase" evidence="3">
    <location>
        <begin position="2"/>
        <end position="161"/>
    </location>
</feature>
<proteinExistence type="predicted"/>
<dbReference type="CDD" id="cd04301">
    <property type="entry name" value="NAT_SF"/>
    <property type="match status" value="2"/>
</dbReference>